<evidence type="ECO:0000256" key="1">
    <source>
        <dbReference type="SAM" id="MobiDB-lite"/>
    </source>
</evidence>
<accession>A0AAV9ABP2</accession>
<gene>
    <name evidence="2" type="ORF">QJS04_geneDACA011555</name>
</gene>
<organism evidence="2 3">
    <name type="scientific">Acorus gramineus</name>
    <name type="common">Dwarf sweet flag</name>
    <dbReference type="NCBI Taxonomy" id="55184"/>
    <lineage>
        <taxon>Eukaryota</taxon>
        <taxon>Viridiplantae</taxon>
        <taxon>Streptophyta</taxon>
        <taxon>Embryophyta</taxon>
        <taxon>Tracheophyta</taxon>
        <taxon>Spermatophyta</taxon>
        <taxon>Magnoliopsida</taxon>
        <taxon>Liliopsida</taxon>
        <taxon>Acoraceae</taxon>
        <taxon>Acorus</taxon>
    </lineage>
</organism>
<proteinExistence type="predicted"/>
<feature type="region of interest" description="Disordered" evidence="1">
    <location>
        <begin position="123"/>
        <end position="142"/>
    </location>
</feature>
<reference evidence="2" key="2">
    <citation type="submission" date="2023-06" db="EMBL/GenBank/DDBJ databases">
        <authorList>
            <person name="Ma L."/>
            <person name="Liu K.-W."/>
            <person name="Li Z."/>
            <person name="Hsiao Y.-Y."/>
            <person name="Qi Y."/>
            <person name="Fu T."/>
            <person name="Tang G."/>
            <person name="Zhang D."/>
            <person name="Sun W.-H."/>
            <person name="Liu D.-K."/>
            <person name="Li Y."/>
            <person name="Chen G.-Z."/>
            <person name="Liu X.-D."/>
            <person name="Liao X.-Y."/>
            <person name="Jiang Y.-T."/>
            <person name="Yu X."/>
            <person name="Hao Y."/>
            <person name="Huang J."/>
            <person name="Zhao X.-W."/>
            <person name="Ke S."/>
            <person name="Chen Y.-Y."/>
            <person name="Wu W.-L."/>
            <person name="Hsu J.-L."/>
            <person name="Lin Y.-F."/>
            <person name="Huang M.-D."/>
            <person name="Li C.-Y."/>
            <person name="Huang L."/>
            <person name="Wang Z.-W."/>
            <person name="Zhao X."/>
            <person name="Zhong W.-Y."/>
            <person name="Peng D.-H."/>
            <person name="Ahmad S."/>
            <person name="Lan S."/>
            <person name="Zhang J.-S."/>
            <person name="Tsai W.-C."/>
            <person name="Van De Peer Y."/>
            <person name="Liu Z.-J."/>
        </authorList>
    </citation>
    <scope>NUCLEOTIDE SEQUENCE</scope>
    <source>
        <strain evidence="2">SCP</strain>
        <tissue evidence="2">Leaves</tissue>
    </source>
</reference>
<comment type="caution">
    <text evidence="2">The sequence shown here is derived from an EMBL/GenBank/DDBJ whole genome shotgun (WGS) entry which is preliminary data.</text>
</comment>
<protein>
    <submittedName>
        <fullName evidence="2">Uncharacterized protein</fullName>
    </submittedName>
</protein>
<dbReference type="EMBL" id="JAUJYN010000010">
    <property type="protein sequence ID" value="KAK1261607.1"/>
    <property type="molecule type" value="Genomic_DNA"/>
</dbReference>
<reference evidence="2" key="1">
    <citation type="journal article" date="2023" name="Nat. Commun.">
        <title>Diploid and tetraploid genomes of Acorus and the evolution of monocots.</title>
        <authorList>
            <person name="Ma L."/>
            <person name="Liu K.W."/>
            <person name="Li Z."/>
            <person name="Hsiao Y.Y."/>
            <person name="Qi Y."/>
            <person name="Fu T."/>
            <person name="Tang G.D."/>
            <person name="Zhang D."/>
            <person name="Sun W.H."/>
            <person name="Liu D.K."/>
            <person name="Li Y."/>
            <person name="Chen G.Z."/>
            <person name="Liu X.D."/>
            <person name="Liao X.Y."/>
            <person name="Jiang Y.T."/>
            <person name="Yu X."/>
            <person name="Hao Y."/>
            <person name="Huang J."/>
            <person name="Zhao X.W."/>
            <person name="Ke S."/>
            <person name="Chen Y.Y."/>
            <person name="Wu W.L."/>
            <person name="Hsu J.L."/>
            <person name="Lin Y.F."/>
            <person name="Huang M.D."/>
            <person name="Li C.Y."/>
            <person name="Huang L."/>
            <person name="Wang Z.W."/>
            <person name="Zhao X."/>
            <person name="Zhong W.Y."/>
            <person name="Peng D.H."/>
            <person name="Ahmad S."/>
            <person name="Lan S."/>
            <person name="Zhang J.S."/>
            <person name="Tsai W.C."/>
            <person name="Van de Peer Y."/>
            <person name="Liu Z.J."/>
        </authorList>
    </citation>
    <scope>NUCLEOTIDE SEQUENCE</scope>
    <source>
        <strain evidence="2">SCP</strain>
    </source>
</reference>
<name>A0AAV9ABP2_ACOGR</name>
<keyword evidence="3" id="KW-1185">Reference proteome</keyword>
<evidence type="ECO:0000313" key="3">
    <source>
        <dbReference type="Proteomes" id="UP001179952"/>
    </source>
</evidence>
<dbReference type="AlphaFoldDB" id="A0AAV9ABP2"/>
<evidence type="ECO:0000313" key="2">
    <source>
        <dbReference type="EMBL" id="KAK1261607.1"/>
    </source>
</evidence>
<feature type="region of interest" description="Disordered" evidence="1">
    <location>
        <begin position="1"/>
        <end position="20"/>
    </location>
</feature>
<dbReference type="Proteomes" id="UP001179952">
    <property type="component" value="Unassembled WGS sequence"/>
</dbReference>
<sequence length="142" mass="15513">MRVPTSLERGVSPAHLGLSSRPSSFAGDATLAFTVADTWDVGSGCRVAKVDGPRCAEDHCKTIPLCDSNKLKGFFGFQKLNLNRESVKIKPPFDWIKEGNIISVDDSPQQTQFYIINPNRRENNGTPLLLQPTEGEEGPVVA</sequence>